<reference evidence="2 3" key="1">
    <citation type="submission" date="2018-10" db="EMBL/GenBank/DDBJ databases">
        <title>Genomic Encyclopedia of Type Strains, Phase IV (KMG-IV): sequencing the most valuable type-strain genomes for metagenomic binning, comparative biology and taxonomic classification.</title>
        <authorList>
            <person name="Goeker M."/>
        </authorList>
    </citation>
    <scope>NUCLEOTIDE SEQUENCE [LARGE SCALE GENOMIC DNA]</scope>
    <source>
        <strain evidence="2 3">DSM 20549</strain>
    </source>
</reference>
<evidence type="ECO:0000256" key="1">
    <source>
        <dbReference type="SAM" id="Phobius"/>
    </source>
</evidence>
<accession>A0A497YDT7</accession>
<name>A0A497YDT7_9BACL</name>
<organism evidence="2 3">
    <name type="scientific">Planococcus citreus</name>
    <dbReference type="NCBI Taxonomy" id="1373"/>
    <lineage>
        <taxon>Bacteria</taxon>
        <taxon>Bacillati</taxon>
        <taxon>Bacillota</taxon>
        <taxon>Bacilli</taxon>
        <taxon>Bacillales</taxon>
        <taxon>Caryophanaceae</taxon>
        <taxon>Planococcus</taxon>
    </lineage>
</organism>
<keyword evidence="3" id="KW-1185">Reference proteome</keyword>
<proteinExistence type="predicted"/>
<gene>
    <name evidence="2" type="ORF">DFR62_2880</name>
</gene>
<feature type="transmembrane region" description="Helical" evidence="1">
    <location>
        <begin position="7"/>
        <end position="24"/>
    </location>
</feature>
<dbReference type="EMBL" id="RCCP01000004">
    <property type="protein sequence ID" value="RLJ86473.1"/>
    <property type="molecule type" value="Genomic_DNA"/>
</dbReference>
<keyword evidence="1" id="KW-0812">Transmembrane</keyword>
<keyword evidence="1" id="KW-1133">Transmembrane helix</keyword>
<dbReference type="AlphaFoldDB" id="A0A497YDT7"/>
<comment type="caution">
    <text evidence="2">The sequence shown here is derived from an EMBL/GenBank/DDBJ whole genome shotgun (WGS) entry which is preliminary data.</text>
</comment>
<evidence type="ECO:0000313" key="3">
    <source>
        <dbReference type="Proteomes" id="UP000280791"/>
    </source>
</evidence>
<sequence length="39" mass="4741">MKKQHRLISLCCFCMMVFIFFAFFQKKVQLTHEGQQVML</sequence>
<evidence type="ECO:0000313" key="2">
    <source>
        <dbReference type="EMBL" id="RLJ86473.1"/>
    </source>
</evidence>
<dbReference type="Proteomes" id="UP000280791">
    <property type="component" value="Unassembled WGS sequence"/>
</dbReference>
<keyword evidence="1" id="KW-0472">Membrane</keyword>
<protein>
    <submittedName>
        <fullName evidence="2">Uncharacterized protein</fullName>
    </submittedName>
</protein>